<dbReference type="Proteomes" id="UP000204235">
    <property type="component" value="Segment"/>
</dbReference>
<dbReference type="KEGG" id="vg:18501096"/>
<dbReference type="RefSeq" id="YP_009010260.1">
    <property type="nucleotide sequence ID" value="NC_023610.1"/>
</dbReference>
<proteinExistence type="predicted"/>
<protein>
    <submittedName>
        <fullName evidence="1">Virion structural protein</fullName>
    </submittedName>
</protein>
<sequence>MAQLYFSCSPYWSSFSLTAFQESAMADTTQVLYRSNVLQLARSITLKFAANSDAQNKSYLELKGVDFSELPLNQQPYYKHLAGQYVDGIDEVMTVVSLDTLEEIPFTYDSLQVHRATAKAYSIDSDYHRALMERYPDQKDLIRGIINPVDINVAVAADDFSILAWDTSLVESQESNLMFELQKWVKGFATRWWMSRIGFNQSMYPASFWITLFMQMGPAILNIRLANCGTRFVHSYHIWAYLGSHGRLHLYKDYLTTKQALHLYRNIAWYENNAGKSETFKELITNILTERNIPLAAYELWQNAANIPSEILPEMEVAKIPLNSLAASATGVEKTTIAAVLRAQVPMARDNSDYLEAQLSDVPVRASSTYVSTLPTKVVKSEMIDNTDSTPVKLVETIYNEWVWLVTQDRYIATVALENPLTQTSITLTAKQALVLWTYFLLKEYELPTDVIPTVLCQGVMRVMAPKYTELVADTDMTVLTPTMVMLALTEHTPVGKIISTEEFYKTMVQIHGNRLAHRVLYSTQEDPVRRGYLERLTQQFYFDTRVAIVDDPTKTYDQWLAENQLDFSNFKTADFAAIEETLFALVTGMSLKHVASLKEIQAAMLGIVSQLSSYSIQFLKEINDGPYMVPDRLAMRFNVKSEESWQHLYLDNSVRFFEETNEHTSMRIELPIANSPLLSNIGMKSHLNVRIGGGTGIKVSPISETRHRMYMPGVRFNLVLDPTIPDVMDRHRLNGLKVYPATGEEPNFVVDNTRLTGLKLIKVTDTGDDD</sequence>
<organism evidence="1 2">
    <name type="scientific">Erwinia phage PhiEaH1</name>
    <dbReference type="NCBI Taxonomy" id="1401669"/>
    <lineage>
        <taxon>Viruses</taxon>
        <taxon>Duplodnaviria</taxon>
        <taxon>Heunggongvirae</taxon>
        <taxon>Uroviricota</taxon>
        <taxon>Caudoviricetes</taxon>
        <taxon>Chimalliviridae</taxon>
        <taxon>Iapetusvirus</taxon>
        <taxon>Iapetusvirus EaH1</taxon>
    </lineage>
</organism>
<dbReference type="OrthoDB" id="1428at10239"/>
<keyword evidence="2" id="KW-1185">Reference proteome</keyword>
<dbReference type="GeneID" id="18501096"/>
<name>W8D097_9CAUD</name>
<reference evidence="1 2" key="1">
    <citation type="journal article" date="2014" name="FEMS Microbiol. Lett.">
        <title>The genome of the Erwinia amylovora phage PhiEaH1 reveals greater diversity and broadens the applicability of phages for the treatment of fire blight.</title>
        <authorList>
            <person name="Meczker K."/>
            <person name="Domotor D."/>
            <person name="Vass J."/>
            <person name="Rakhely G."/>
            <person name="Schneider G."/>
            <person name="Kovacs T."/>
        </authorList>
    </citation>
    <scope>NUCLEOTIDE SEQUENCE [LARGE SCALE GENOMIC DNA]</scope>
</reference>
<evidence type="ECO:0000313" key="2">
    <source>
        <dbReference type="Proteomes" id="UP000204235"/>
    </source>
</evidence>
<evidence type="ECO:0000313" key="1">
    <source>
        <dbReference type="EMBL" id="AGX01929.1"/>
    </source>
</evidence>
<accession>W8D097</accession>
<dbReference type="EMBL" id="KF623294">
    <property type="protein sequence ID" value="AGX01929.1"/>
    <property type="molecule type" value="Genomic_DNA"/>
</dbReference>